<dbReference type="OrthoDB" id="417112at2759"/>
<comment type="caution">
    <text evidence="2">The sequence shown here is derived from an EMBL/GenBank/DDBJ whole genome shotgun (WGS) entry which is preliminary data.</text>
</comment>
<dbReference type="Proteomes" id="UP000800235">
    <property type="component" value="Unassembled WGS sequence"/>
</dbReference>
<dbReference type="PANTHER" id="PTHR11060">
    <property type="entry name" value="PROTEIN MEMO1"/>
    <property type="match status" value="1"/>
</dbReference>
<proteinExistence type="inferred from homology"/>
<protein>
    <submittedName>
        <fullName evidence="2">UPF0103-domain-containing protein</fullName>
    </submittedName>
</protein>
<reference evidence="2" key="1">
    <citation type="journal article" date="2020" name="Stud. Mycol.">
        <title>101 Dothideomycetes genomes: a test case for predicting lifestyles and emergence of pathogens.</title>
        <authorList>
            <person name="Haridas S."/>
            <person name="Albert R."/>
            <person name="Binder M."/>
            <person name="Bloem J."/>
            <person name="Labutti K."/>
            <person name="Salamov A."/>
            <person name="Andreopoulos B."/>
            <person name="Baker S."/>
            <person name="Barry K."/>
            <person name="Bills G."/>
            <person name="Bluhm B."/>
            <person name="Cannon C."/>
            <person name="Castanera R."/>
            <person name="Culley D."/>
            <person name="Daum C."/>
            <person name="Ezra D."/>
            <person name="Gonzalez J."/>
            <person name="Henrissat B."/>
            <person name="Kuo A."/>
            <person name="Liang C."/>
            <person name="Lipzen A."/>
            <person name="Lutzoni F."/>
            <person name="Magnuson J."/>
            <person name="Mondo S."/>
            <person name="Nolan M."/>
            <person name="Ohm R."/>
            <person name="Pangilinan J."/>
            <person name="Park H.-J."/>
            <person name="Ramirez L."/>
            <person name="Alfaro M."/>
            <person name="Sun H."/>
            <person name="Tritt A."/>
            <person name="Yoshinaga Y."/>
            <person name="Zwiers L.-H."/>
            <person name="Turgeon B."/>
            <person name="Goodwin S."/>
            <person name="Spatafora J."/>
            <person name="Crous P."/>
            <person name="Grigoriev I."/>
        </authorList>
    </citation>
    <scope>NUCLEOTIDE SEQUENCE</scope>
    <source>
        <strain evidence="2">CBS 130266</strain>
    </source>
</reference>
<organism evidence="2 3">
    <name type="scientific">Tothia fuscella</name>
    <dbReference type="NCBI Taxonomy" id="1048955"/>
    <lineage>
        <taxon>Eukaryota</taxon>
        <taxon>Fungi</taxon>
        <taxon>Dikarya</taxon>
        <taxon>Ascomycota</taxon>
        <taxon>Pezizomycotina</taxon>
        <taxon>Dothideomycetes</taxon>
        <taxon>Pleosporomycetidae</taxon>
        <taxon>Venturiales</taxon>
        <taxon>Cylindrosympodiaceae</taxon>
        <taxon>Tothia</taxon>
    </lineage>
</organism>
<dbReference type="CDD" id="cd07361">
    <property type="entry name" value="MEMO_like"/>
    <property type="match status" value="1"/>
</dbReference>
<accession>A0A9P4P4F1</accession>
<keyword evidence="3" id="KW-1185">Reference proteome</keyword>
<dbReference type="HAMAP" id="MF_00055">
    <property type="entry name" value="MEMO1"/>
    <property type="match status" value="1"/>
</dbReference>
<comment type="similarity">
    <text evidence="1">Belongs to the MEMO1 family.</text>
</comment>
<evidence type="ECO:0000313" key="3">
    <source>
        <dbReference type="Proteomes" id="UP000800235"/>
    </source>
</evidence>
<sequence length="332" mass="36245">MTTREATHAGSWYSADKSQLSEQLDEWLDAVPAQAKGIGAESIKEAPLDIPSAGARAIIAPHAGYSYSGPAAAWAYKAVDWSKAKRVFLLGPSHHYYLNNCALSRCNSYKTPLGNLKLDQDTIAELDKSGLFDRMTKSADEEEHSLEMHLPYIYKMLSRAFSNPTDFPPLTPILVGSTSASSEARFGKLLAPYLADPTSIFVVSSDFCHWGTRFRYTYYLSSTGTPTSLRSGDKAPSSPAIHESIAAVDQMCMDACETGSHSAFLNVLEETGNTVCGRHPIGVVMAAVEILDGEKEFKEGKGRFKFVRYERSSLCNSVKDSSVSYCSAFAIL</sequence>
<dbReference type="InterPro" id="IPR002737">
    <property type="entry name" value="MEMO1_fam"/>
</dbReference>
<dbReference type="EMBL" id="MU007009">
    <property type="protein sequence ID" value="KAF2437160.1"/>
    <property type="molecule type" value="Genomic_DNA"/>
</dbReference>
<dbReference type="NCBIfam" id="TIGR04336">
    <property type="entry name" value="AmmeMemoSam_B"/>
    <property type="match status" value="1"/>
</dbReference>
<dbReference type="Pfam" id="PF01875">
    <property type="entry name" value="Memo"/>
    <property type="match status" value="1"/>
</dbReference>
<dbReference type="PANTHER" id="PTHR11060:SF0">
    <property type="entry name" value="PROTEIN MEMO1"/>
    <property type="match status" value="1"/>
</dbReference>
<dbReference type="Gene3D" id="3.40.830.10">
    <property type="entry name" value="LigB-like"/>
    <property type="match status" value="1"/>
</dbReference>
<dbReference type="AlphaFoldDB" id="A0A9P4P4F1"/>
<evidence type="ECO:0000256" key="1">
    <source>
        <dbReference type="ARBA" id="ARBA00006315"/>
    </source>
</evidence>
<name>A0A9P4P4F1_9PEZI</name>
<evidence type="ECO:0000313" key="2">
    <source>
        <dbReference type="EMBL" id="KAF2437160.1"/>
    </source>
</evidence>
<gene>
    <name evidence="2" type="ORF">EJ08DRAFT_667151</name>
</gene>